<organism evidence="1 2">
    <name type="scientific">Hemibagrus wyckioides</name>
    <dbReference type="NCBI Taxonomy" id="337641"/>
    <lineage>
        <taxon>Eukaryota</taxon>
        <taxon>Metazoa</taxon>
        <taxon>Chordata</taxon>
        <taxon>Craniata</taxon>
        <taxon>Vertebrata</taxon>
        <taxon>Euteleostomi</taxon>
        <taxon>Actinopterygii</taxon>
        <taxon>Neopterygii</taxon>
        <taxon>Teleostei</taxon>
        <taxon>Ostariophysi</taxon>
        <taxon>Siluriformes</taxon>
        <taxon>Bagridae</taxon>
        <taxon>Hemibagrus</taxon>
    </lineage>
</organism>
<name>A0A9D3NR76_9TELE</name>
<keyword evidence="2" id="KW-1185">Reference proteome</keyword>
<evidence type="ECO:0000313" key="1">
    <source>
        <dbReference type="EMBL" id="KAG7328031.1"/>
    </source>
</evidence>
<accession>A0A9D3NR76</accession>
<protein>
    <submittedName>
        <fullName evidence="1">Uncharacterized protein</fullName>
    </submittedName>
</protein>
<dbReference type="AlphaFoldDB" id="A0A9D3NR76"/>
<dbReference type="Proteomes" id="UP000824219">
    <property type="component" value="Linkage Group LG09"/>
</dbReference>
<comment type="caution">
    <text evidence="1">The sequence shown here is derived from an EMBL/GenBank/DDBJ whole genome shotgun (WGS) entry which is preliminary data.</text>
</comment>
<evidence type="ECO:0000313" key="2">
    <source>
        <dbReference type="Proteomes" id="UP000824219"/>
    </source>
</evidence>
<dbReference type="EMBL" id="JAHKSW010000009">
    <property type="protein sequence ID" value="KAG7328031.1"/>
    <property type="molecule type" value="Genomic_DNA"/>
</dbReference>
<sequence length="66" mass="7562">MNSRSVLRSAGHGFSMIKSLWCLELQLVVMQRYLLCGVMVRFIPEPQFRVSSDQIKLCSEQEIQSG</sequence>
<proteinExistence type="predicted"/>
<gene>
    <name evidence="1" type="ORF">KOW79_007975</name>
</gene>
<reference evidence="1 2" key="1">
    <citation type="submission" date="2021-06" db="EMBL/GenBank/DDBJ databases">
        <title>Chromosome-level genome assembly of the red-tail catfish (Hemibagrus wyckioides).</title>
        <authorList>
            <person name="Shao F."/>
        </authorList>
    </citation>
    <scope>NUCLEOTIDE SEQUENCE [LARGE SCALE GENOMIC DNA]</scope>
    <source>
        <strain evidence="1">EC202008001</strain>
        <tissue evidence="1">Blood</tissue>
    </source>
</reference>